<feature type="repeat" description="Hemopexin" evidence="1">
    <location>
        <begin position="172"/>
        <end position="222"/>
    </location>
</feature>
<evidence type="ECO:0000313" key="3">
    <source>
        <dbReference type="RefSeq" id="XP_021839445.1"/>
    </source>
</evidence>
<organism evidence="2 3">
    <name type="scientific">Spinacia oleracea</name>
    <name type="common">Spinach</name>
    <dbReference type="NCBI Taxonomy" id="3562"/>
    <lineage>
        <taxon>Eukaryota</taxon>
        <taxon>Viridiplantae</taxon>
        <taxon>Streptophyta</taxon>
        <taxon>Embryophyta</taxon>
        <taxon>Tracheophyta</taxon>
        <taxon>Spermatophyta</taxon>
        <taxon>Magnoliopsida</taxon>
        <taxon>eudicotyledons</taxon>
        <taxon>Gunneridae</taxon>
        <taxon>Pentapetalae</taxon>
        <taxon>Caryophyllales</taxon>
        <taxon>Chenopodiaceae</taxon>
        <taxon>Chenopodioideae</taxon>
        <taxon>Anserineae</taxon>
        <taxon>Spinacia</taxon>
    </lineage>
</organism>
<evidence type="ECO:0000256" key="1">
    <source>
        <dbReference type="PROSITE-ProRule" id="PRU01011"/>
    </source>
</evidence>
<sequence>MSSDLKVITAAFKSVRENEVYIFMRNEYVLSDYAPGKKHDKILYGPARTCDVFSSLKFTIFEEGIDSAFSSHDLGIAYIFLGNGCAKWYYGVYSPHNKILDGPMPIVEMFPFLTGTVFANGIDAAFESSRPFEAYLFKDDQYARINYSANGQLISSGTIRQGWPCFRGTIFEHGIDASFASHVSHQAYVFKGDSYARIRFSPGMRIDVMIRSGKIKDYWMGLHKILPRRL</sequence>
<dbReference type="InterPro" id="IPR036375">
    <property type="entry name" value="Hemopexin-like_dom_sf"/>
</dbReference>
<name>A0A9R0JM92_SPIOL</name>
<dbReference type="Pfam" id="PF00045">
    <property type="entry name" value="Hemopexin"/>
    <property type="match status" value="1"/>
</dbReference>
<evidence type="ECO:0000313" key="2">
    <source>
        <dbReference type="Proteomes" id="UP000813463"/>
    </source>
</evidence>
<keyword evidence="2" id="KW-1185">Reference proteome</keyword>
<dbReference type="AlphaFoldDB" id="A0A9R0JM92"/>
<reference evidence="2" key="1">
    <citation type="journal article" date="2021" name="Nat. Commun.">
        <title>Genomic analyses provide insights into spinach domestication and the genetic basis of agronomic traits.</title>
        <authorList>
            <person name="Cai X."/>
            <person name="Sun X."/>
            <person name="Xu C."/>
            <person name="Sun H."/>
            <person name="Wang X."/>
            <person name="Ge C."/>
            <person name="Zhang Z."/>
            <person name="Wang Q."/>
            <person name="Fei Z."/>
            <person name="Jiao C."/>
            <person name="Wang Q."/>
        </authorList>
    </citation>
    <scope>NUCLEOTIDE SEQUENCE [LARGE SCALE GENOMIC DNA]</scope>
    <source>
        <strain evidence="2">cv. Varoflay</strain>
    </source>
</reference>
<proteinExistence type="predicted"/>
<dbReference type="RefSeq" id="XP_021839445.1">
    <property type="nucleotide sequence ID" value="XM_021983753.2"/>
</dbReference>
<dbReference type="SUPFAM" id="SSF50923">
    <property type="entry name" value="Hemopexin-like domain"/>
    <property type="match status" value="1"/>
</dbReference>
<dbReference type="Gene3D" id="2.110.10.10">
    <property type="entry name" value="Hemopexin-like domain"/>
    <property type="match status" value="1"/>
</dbReference>
<reference evidence="3" key="2">
    <citation type="submission" date="2025-08" db="UniProtKB">
        <authorList>
            <consortium name="RefSeq"/>
        </authorList>
    </citation>
    <scope>IDENTIFICATION</scope>
    <source>
        <tissue evidence="3">Leaf</tissue>
    </source>
</reference>
<dbReference type="SMART" id="SM00120">
    <property type="entry name" value="HX"/>
    <property type="match status" value="2"/>
</dbReference>
<accession>A0A9R0JM92</accession>
<feature type="repeat" description="Hemopexin" evidence="1">
    <location>
        <begin position="62"/>
        <end position="113"/>
    </location>
</feature>
<dbReference type="Proteomes" id="UP000813463">
    <property type="component" value="Chromosome 3"/>
</dbReference>
<dbReference type="InterPro" id="IPR018487">
    <property type="entry name" value="Hemopexin-like_repeat"/>
</dbReference>
<dbReference type="OrthoDB" id="756060at2759"/>
<gene>
    <name evidence="3" type="primary">LOC110779219</name>
</gene>
<dbReference type="PROSITE" id="PS51642">
    <property type="entry name" value="HEMOPEXIN_2"/>
    <property type="match status" value="3"/>
</dbReference>
<feature type="repeat" description="Hemopexin" evidence="1">
    <location>
        <begin position="119"/>
        <end position="166"/>
    </location>
</feature>
<dbReference type="KEGG" id="soe:110779219"/>
<protein>
    <submittedName>
        <fullName evidence="3">Albumin-2</fullName>
    </submittedName>
</protein>
<dbReference type="GeneID" id="110779219"/>